<keyword evidence="5" id="KW-0963">Cytoplasm</keyword>
<keyword evidence="17" id="KW-1185">Reference proteome</keyword>
<dbReference type="PRINTS" id="PR02008">
    <property type="entry name" value="RCMTFAMILY"/>
</dbReference>
<dbReference type="GO" id="GO:0008168">
    <property type="term" value="F:methyltransferase activity"/>
    <property type="evidence" value="ECO:0007669"/>
    <property type="project" value="UniProtKB-KW"/>
</dbReference>
<evidence type="ECO:0000256" key="8">
    <source>
        <dbReference type="ARBA" id="ARBA00022679"/>
    </source>
</evidence>
<protein>
    <recommendedName>
        <fullName evidence="4">16S rRNA (cytosine(967)-C(5))-methyltransferase</fullName>
        <ecNumber evidence="4">2.1.1.176</ecNumber>
    </recommendedName>
    <alternativeName>
        <fullName evidence="11">16S rRNA m5C967 methyltransferase</fullName>
    </alternativeName>
    <alternativeName>
        <fullName evidence="12">rRNA (cytosine-C(5)-)-methyltransferase RsmB</fullName>
    </alternativeName>
</protein>
<dbReference type="InterPro" id="IPR018314">
    <property type="entry name" value="RsmB/NOL1/NOP2-like_CS"/>
</dbReference>
<keyword evidence="7 14" id="KW-0489">Methyltransferase</keyword>
<feature type="binding site" evidence="14">
    <location>
        <position position="310"/>
    </location>
    <ligand>
        <name>S-adenosyl-L-methionine</name>
        <dbReference type="ChEBI" id="CHEBI:59789"/>
    </ligand>
</feature>
<dbReference type="InterPro" id="IPR023267">
    <property type="entry name" value="RCMT"/>
</dbReference>
<keyword evidence="6" id="KW-0698">rRNA processing</keyword>
<comment type="subcellular location">
    <subcellularLocation>
        <location evidence="2">Cytoplasm</location>
    </subcellularLocation>
</comment>
<evidence type="ECO:0000256" key="11">
    <source>
        <dbReference type="ARBA" id="ARBA00030399"/>
    </source>
</evidence>
<dbReference type="InterPro" id="IPR054728">
    <property type="entry name" value="RsmB-like_ferredoxin"/>
</dbReference>
<dbReference type="SUPFAM" id="SSF48013">
    <property type="entry name" value="NusB-like"/>
    <property type="match status" value="1"/>
</dbReference>
<reference evidence="17" key="1">
    <citation type="journal article" date="2019" name="Int. J. Syst. Evol. Microbiol.">
        <title>The Global Catalogue of Microorganisms (GCM) 10K type strain sequencing project: providing services to taxonomists for standard genome sequencing and annotation.</title>
        <authorList>
            <consortium name="The Broad Institute Genomics Platform"/>
            <consortium name="The Broad Institute Genome Sequencing Center for Infectious Disease"/>
            <person name="Wu L."/>
            <person name="Ma J."/>
        </authorList>
    </citation>
    <scope>NUCLEOTIDE SEQUENCE [LARGE SCALE GENOMIC DNA]</scope>
    <source>
        <strain evidence="17">CGMCC 4.1621</strain>
    </source>
</reference>
<keyword evidence="9 14" id="KW-0949">S-adenosyl-L-methionine</keyword>
<comment type="function">
    <text evidence="1">Specifically methylates the cytosine at position 967 (m5C967) of 16S rRNA.</text>
</comment>
<dbReference type="PROSITE" id="PS51686">
    <property type="entry name" value="SAM_MT_RSMB_NOP"/>
    <property type="match status" value="1"/>
</dbReference>
<evidence type="ECO:0000256" key="4">
    <source>
        <dbReference type="ARBA" id="ARBA00012140"/>
    </source>
</evidence>
<evidence type="ECO:0000256" key="13">
    <source>
        <dbReference type="ARBA" id="ARBA00047283"/>
    </source>
</evidence>
<sequence>MAKYQLREAALELLTRVGEQGGYSHVLLDQEMNKHELSHKDGALLTEIVYGTLQNKLRIDFQIQPYIAKHKKLKPWVKWLLYMSIYQMLYLERVPDHAVIHEAVEISKKRGHKGISSLVNGVLRNTQRNGVRDIGEIDNPIEKLSIETSHPDWLVKRWVDQYGLEITEGMCYQNLKHLPMSVRVQTLRLSREEAIEQLAERGIQTEKSQFSPQGLLIVEGNILSDPLFINGQISIQDQSSMLVAEMMSLTPGMAVLDACSAPGGKTTHIAEKLEDTGSVFAYDLHKKKANLVNEKAILLQLHSIQADQADSRELSAFHDLESFDRILLDAPCSGLGVLRGKPDIKYNKREEDIFSLRKIQDDLLSSIAPLLKENGKLLYSTCTVDKHENELAIQHFLETHPEFEVDENFHKELPEHLQNSYGVSELGLQIFPHQWDTDGFFLTRIVKKKRA</sequence>
<evidence type="ECO:0000256" key="14">
    <source>
        <dbReference type="PROSITE-ProRule" id="PRU01023"/>
    </source>
</evidence>
<dbReference type="SUPFAM" id="SSF53335">
    <property type="entry name" value="S-adenosyl-L-methionine-dependent methyltransferases"/>
    <property type="match status" value="1"/>
</dbReference>
<dbReference type="Pfam" id="PF22458">
    <property type="entry name" value="RsmF-B_ferredox"/>
    <property type="match status" value="1"/>
</dbReference>
<dbReference type="InterPro" id="IPR006027">
    <property type="entry name" value="NusB_RsmB_TIM44"/>
</dbReference>
<proteinExistence type="inferred from homology"/>
<dbReference type="InterPro" id="IPR035926">
    <property type="entry name" value="NusB-like_sf"/>
</dbReference>
<dbReference type="NCBIfam" id="NF011494">
    <property type="entry name" value="PRK14902.1"/>
    <property type="match status" value="1"/>
</dbReference>
<evidence type="ECO:0000313" key="16">
    <source>
        <dbReference type="EMBL" id="MFC7061261.1"/>
    </source>
</evidence>
<dbReference type="PANTHER" id="PTHR22807">
    <property type="entry name" value="NOP2 YEAST -RELATED NOL1/NOP2/FMU SUN DOMAIN-CONTAINING"/>
    <property type="match status" value="1"/>
</dbReference>
<dbReference type="GO" id="GO:0032259">
    <property type="term" value="P:methylation"/>
    <property type="evidence" value="ECO:0007669"/>
    <property type="project" value="UniProtKB-KW"/>
</dbReference>
<evidence type="ECO:0000256" key="10">
    <source>
        <dbReference type="ARBA" id="ARBA00022884"/>
    </source>
</evidence>
<dbReference type="InterPro" id="IPR049560">
    <property type="entry name" value="MeTrfase_RsmB-F_NOP2_cat"/>
</dbReference>
<keyword evidence="8 14" id="KW-0808">Transferase</keyword>
<dbReference type="NCBIfam" id="TIGR00563">
    <property type="entry name" value="rsmB"/>
    <property type="match status" value="1"/>
</dbReference>
<dbReference type="PROSITE" id="PS01153">
    <property type="entry name" value="NOL1_NOP2_SUN"/>
    <property type="match status" value="1"/>
</dbReference>
<evidence type="ECO:0000256" key="12">
    <source>
        <dbReference type="ARBA" id="ARBA00031088"/>
    </source>
</evidence>
<dbReference type="RefSeq" id="WP_204707868.1">
    <property type="nucleotide sequence ID" value="NZ_JBHSZV010000013.1"/>
</dbReference>
<dbReference type="Pfam" id="PF01029">
    <property type="entry name" value="NusB"/>
    <property type="match status" value="1"/>
</dbReference>
<feature type="binding site" evidence="14">
    <location>
        <begin position="259"/>
        <end position="265"/>
    </location>
    <ligand>
        <name>S-adenosyl-L-methionine</name>
        <dbReference type="ChEBI" id="CHEBI:59789"/>
    </ligand>
</feature>
<accession>A0ABW2EJY0</accession>
<feature type="binding site" evidence="14">
    <location>
        <position position="283"/>
    </location>
    <ligand>
        <name>S-adenosyl-L-methionine</name>
        <dbReference type="ChEBI" id="CHEBI:59789"/>
    </ligand>
</feature>
<comment type="catalytic activity">
    <reaction evidence="13">
        <text>cytidine(967) in 16S rRNA + S-adenosyl-L-methionine = 5-methylcytidine(967) in 16S rRNA + S-adenosyl-L-homocysteine + H(+)</text>
        <dbReference type="Rhea" id="RHEA:42748"/>
        <dbReference type="Rhea" id="RHEA-COMP:10219"/>
        <dbReference type="Rhea" id="RHEA-COMP:10220"/>
        <dbReference type="ChEBI" id="CHEBI:15378"/>
        <dbReference type="ChEBI" id="CHEBI:57856"/>
        <dbReference type="ChEBI" id="CHEBI:59789"/>
        <dbReference type="ChEBI" id="CHEBI:74483"/>
        <dbReference type="ChEBI" id="CHEBI:82748"/>
        <dbReference type="EC" id="2.1.1.176"/>
    </reaction>
</comment>
<dbReference type="InterPro" id="IPR001678">
    <property type="entry name" value="MeTrfase_RsmB-F_NOP2_dom"/>
</dbReference>
<dbReference type="EMBL" id="JBHSZV010000013">
    <property type="protein sequence ID" value="MFC7061261.1"/>
    <property type="molecule type" value="Genomic_DNA"/>
</dbReference>
<organism evidence="16 17">
    <name type="scientific">Halobacillus seohaensis</name>
    <dbReference type="NCBI Taxonomy" id="447421"/>
    <lineage>
        <taxon>Bacteria</taxon>
        <taxon>Bacillati</taxon>
        <taxon>Bacillota</taxon>
        <taxon>Bacilli</taxon>
        <taxon>Bacillales</taxon>
        <taxon>Bacillaceae</taxon>
        <taxon>Halobacillus</taxon>
    </lineage>
</organism>
<dbReference type="PANTHER" id="PTHR22807:SF53">
    <property type="entry name" value="RIBOSOMAL RNA SMALL SUBUNIT METHYLTRANSFERASE B-RELATED"/>
    <property type="match status" value="1"/>
</dbReference>
<evidence type="ECO:0000256" key="1">
    <source>
        <dbReference type="ARBA" id="ARBA00002724"/>
    </source>
</evidence>
<dbReference type="Pfam" id="PF01189">
    <property type="entry name" value="Methyltr_RsmB-F"/>
    <property type="match status" value="1"/>
</dbReference>
<evidence type="ECO:0000256" key="2">
    <source>
        <dbReference type="ARBA" id="ARBA00004496"/>
    </source>
</evidence>
<feature type="binding site" evidence="14">
    <location>
        <position position="329"/>
    </location>
    <ligand>
        <name>S-adenosyl-L-methionine</name>
        <dbReference type="ChEBI" id="CHEBI:59789"/>
    </ligand>
</feature>
<name>A0ABW2EJY0_9BACI</name>
<dbReference type="Gene3D" id="3.40.50.150">
    <property type="entry name" value="Vaccinia Virus protein VP39"/>
    <property type="match status" value="1"/>
</dbReference>
<evidence type="ECO:0000256" key="3">
    <source>
        <dbReference type="ARBA" id="ARBA00007494"/>
    </source>
</evidence>
<evidence type="ECO:0000256" key="6">
    <source>
        <dbReference type="ARBA" id="ARBA00022552"/>
    </source>
</evidence>
<evidence type="ECO:0000256" key="5">
    <source>
        <dbReference type="ARBA" id="ARBA00022490"/>
    </source>
</evidence>
<dbReference type="Proteomes" id="UP001596410">
    <property type="component" value="Unassembled WGS sequence"/>
</dbReference>
<comment type="similarity">
    <text evidence="3 14">Belongs to the class I-like SAM-binding methyltransferase superfamily. RsmB/NOP family.</text>
</comment>
<evidence type="ECO:0000256" key="7">
    <source>
        <dbReference type="ARBA" id="ARBA00022603"/>
    </source>
</evidence>
<gene>
    <name evidence="16" type="primary">rsmB</name>
    <name evidence="16" type="ORF">ACFQIC_05240</name>
</gene>
<keyword evidence="10 14" id="KW-0694">RNA-binding</keyword>
<evidence type="ECO:0000259" key="15">
    <source>
        <dbReference type="PROSITE" id="PS51686"/>
    </source>
</evidence>
<dbReference type="CDD" id="cd02440">
    <property type="entry name" value="AdoMet_MTases"/>
    <property type="match status" value="1"/>
</dbReference>
<dbReference type="Gene3D" id="1.10.940.10">
    <property type="entry name" value="NusB-like"/>
    <property type="match status" value="1"/>
</dbReference>
<dbReference type="Gene3D" id="3.30.70.1170">
    <property type="entry name" value="Sun protein, domain 3"/>
    <property type="match status" value="1"/>
</dbReference>
<dbReference type="InterPro" id="IPR004573">
    <property type="entry name" value="rRNA_ssu_MeTfrase_B"/>
</dbReference>
<feature type="domain" description="SAM-dependent MTase RsmB/NOP-type" evidence="15">
    <location>
        <begin position="170"/>
        <end position="448"/>
    </location>
</feature>
<dbReference type="EC" id="2.1.1.176" evidence="4"/>
<dbReference type="InterPro" id="IPR029063">
    <property type="entry name" value="SAM-dependent_MTases_sf"/>
</dbReference>
<evidence type="ECO:0000256" key="9">
    <source>
        <dbReference type="ARBA" id="ARBA00022691"/>
    </source>
</evidence>
<comment type="caution">
    <text evidence="16">The sequence shown here is derived from an EMBL/GenBank/DDBJ whole genome shotgun (WGS) entry which is preliminary data.</text>
</comment>
<evidence type="ECO:0000313" key="17">
    <source>
        <dbReference type="Proteomes" id="UP001596410"/>
    </source>
</evidence>
<feature type="active site" description="Nucleophile" evidence="14">
    <location>
        <position position="382"/>
    </location>
</feature>